<feature type="domain" description="Globin" evidence="8">
    <location>
        <begin position="34"/>
        <end position="182"/>
    </location>
</feature>
<evidence type="ECO:0000259" key="8">
    <source>
        <dbReference type="PROSITE" id="PS01033"/>
    </source>
</evidence>
<gene>
    <name evidence="9" type="ORF">HPB48_013629</name>
</gene>
<keyword evidence="5" id="KW-0408">Iron</keyword>
<comment type="similarity">
    <text evidence="6">Belongs to the globin family.</text>
</comment>
<evidence type="ECO:0000313" key="10">
    <source>
        <dbReference type="Proteomes" id="UP000821853"/>
    </source>
</evidence>
<dbReference type="GO" id="GO:0019825">
    <property type="term" value="F:oxygen binding"/>
    <property type="evidence" value="ECO:0007669"/>
    <property type="project" value="InterPro"/>
</dbReference>
<dbReference type="GO" id="GO:0005344">
    <property type="term" value="F:oxygen carrier activity"/>
    <property type="evidence" value="ECO:0007669"/>
    <property type="project" value="UniProtKB-KW"/>
</dbReference>
<protein>
    <recommendedName>
        <fullName evidence="8">Globin domain-containing protein</fullName>
    </recommendedName>
</protein>
<dbReference type="SUPFAM" id="SSF46458">
    <property type="entry name" value="Globin-like"/>
    <property type="match status" value="1"/>
</dbReference>
<dbReference type="InterPro" id="IPR012292">
    <property type="entry name" value="Globin/Proto"/>
</dbReference>
<proteinExistence type="inferred from homology"/>
<feature type="compositionally biased region" description="Basic residues" evidence="7">
    <location>
        <begin position="1"/>
        <end position="12"/>
    </location>
</feature>
<reference evidence="9 10" key="1">
    <citation type="journal article" date="2020" name="Cell">
        <title>Large-Scale Comparative Analyses of Tick Genomes Elucidate Their Genetic Diversity and Vector Capacities.</title>
        <authorList>
            <consortium name="Tick Genome and Microbiome Consortium (TIGMIC)"/>
            <person name="Jia N."/>
            <person name="Wang J."/>
            <person name="Shi W."/>
            <person name="Du L."/>
            <person name="Sun Y."/>
            <person name="Zhan W."/>
            <person name="Jiang J.F."/>
            <person name="Wang Q."/>
            <person name="Zhang B."/>
            <person name="Ji P."/>
            <person name="Bell-Sakyi L."/>
            <person name="Cui X.M."/>
            <person name="Yuan T.T."/>
            <person name="Jiang B.G."/>
            <person name="Yang W.F."/>
            <person name="Lam T.T."/>
            <person name="Chang Q.C."/>
            <person name="Ding S.J."/>
            <person name="Wang X.J."/>
            <person name="Zhu J.G."/>
            <person name="Ruan X.D."/>
            <person name="Zhao L."/>
            <person name="Wei J.T."/>
            <person name="Ye R.Z."/>
            <person name="Que T.C."/>
            <person name="Du C.H."/>
            <person name="Zhou Y.H."/>
            <person name="Cheng J.X."/>
            <person name="Dai P.F."/>
            <person name="Guo W.B."/>
            <person name="Han X.H."/>
            <person name="Huang E.J."/>
            <person name="Li L.F."/>
            <person name="Wei W."/>
            <person name="Gao Y.C."/>
            <person name="Liu J.Z."/>
            <person name="Shao H.Z."/>
            <person name="Wang X."/>
            <person name="Wang C.C."/>
            <person name="Yang T.C."/>
            <person name="Huo Q.B."/>
            <person name="Li W."/>
            <person name="Chen H.Y."/>
            <person name="Chen S.E."/>
            <person name="Zhou L.G."/>
            <person name="Ni X.B."/>
            <person name="Tian J.H."/>
            <person name="Sheng Y."/>
            <person name="Liu T."/>
            <person name="Pan Y.S."/>
            <person name="Xia L.Y."/>
            <person name="Li J."/>
            <person name="Zhao F."/>
            <person name="Cao W.C."/>
        </authorList>
    </citation>
    <scope>NUCLEOTIDE SEQUENCE [LARGE SCALE GENOMIC DNA]</scope>
    <source>
        <strain evidence="9">HaeL-2018</strain>
    </source>
</reference>
<feature type="region of interest" description="Disordered" evidence="7">
    <location>
        <begin position="1"/>
        <end position="35"/>
    </location>
</feature>
<comment type="caution">
    <text evidence="9">The sequence shown here is derived from an EMBL/GenBank/DDBJ whole genome shotgun (WGS) entry which is preliminary data.</text>
</comment>
<dbReference type="EMBL" id="JABSTR010000009">
    <property type="protein sequence ID" value="KAH9379367.1"/>
    <property type="molecule type" value="Genomic_DNA"/>
</dbReference>
<dbReference type="PROSITE" id="PS01033">
    <property type="entry name" value="GLOBIN"/>
    <property type="match status" value="1"/>
</dbReference>
<evidence type="ECO:0000256" key="4">
    <source>
        <dbReference type="ARBA" id="ARBA00022723"/>
    </source>
</evidence>
<dbReference type="PANTHER" id="PTHR47217:SF1">
    <property type="entry name" value="GLOBIN-LIKE PROTEIN"/>
    <property type="match status" value="1"/>
</dbReference>
<dbReference type="InterPro" id="IPR044399">
    <property type="entry name" value="Mb-like_M"/>
</dbReference>
<dbReference type="VEuPathDB" id="VectorBase:HLOH_052335"/>
<evidence type="ECO:0000256" key="7">
    <source>
        <dbReference type="SAM" id="MobiDB-lite"/>
    </source>
</evidence>
<dbReference type="InterPro" id="IPR000971">
    <property type="entry name" value="Globin"/>
</dbReference>
<dbReference type="Pfam" id="PF00042">
    <property type="entry name" value="Globin"/>
    <property type="match status" value="1"/>
</dbReference>
<keyword evidence="1 6" id="KW-0813">Transport</keyword>
<dbReference type="OMA" id="DSQQETW"/>
<accession>A0A9J6GY67</accession>
<keyword evidence="4" id="KW-0479">Metal-binding</keyword>
<dbReference type="PANTHER" id="PTHR47217">
    <property type="entry name" value="GLOBIN-LIKE PROTEIN"/>
    <property type="match status" value="1"/>
</dbReference>
<evidence type="ECO:0000256" key="3">
    <source>
        <dbReference type="ARBA" id="ARBA00022621"/>
    </source>
</evidence>
<evidence type="ECO:0000256" key="1">
    <source>
        <dbReference type="ARBA" id="ARBA00022448"/>
    </source>
</evidence>
<sequence>MIARRRRRRRTRAHLEESAMGNVLHKDVADPRTGMTPREERLVRDSWRNFTRKNPDFGVIVFQRMFRKYPEYQKLFERFKNADVQTLPSNPKFRAHACSVGFQLSAIVESLDDPDAVAELIHRNAVNHTKHAGVRPPNFEGFFSAVLEEMEAKNKSFMTPPVVAAWVKFFEVRNGVVVICPVKISGDNFI</sequence>
<dbReference type="Proteomes" id="UP000821853">
    <property type="component" value="Unassembled WGS sequence"/>
</dbReference>
<dbReference type="GO" id="GO:0020037">
    <property type="term" value="F:heme binding"/>
    <property type="evidence" value="ECO:0007669"/>
    <property type="project" value="InterPro"/>
</dbReference>
<dbReference type="CDD" id="cd01040">
    <property type="entry name" value="Mb-like"/>
    <property type="match status" value="1"/>
</dbReference>
<keyword evidence="2 6" id="KW-0349">Heme</keyword>
<evidence type="ECO:0000313" key="9">
    <source>
        <dbReference type="EMBL" id="KAH9379367.1"/>
    </source>
</evidence>
<keyword evidence="3 6" id="KW-0561">Oxygen transport</keyword>
<dbReference type="Gene3D" id="1.10.490.10">
    <property type="entry name" value="Globins"/>
    <property type="match status" value="1"/>
</dbReference>
<keyword evidence="10" id="KW-1185">Reference proteome</keyword>
<name>A0A9J6GY67_HAELO</name>
<evidence type="ECO:0000256" key="6">
    <source>
        <dbReference type="RuleBase" id="RU000356"/>
    </source>
</evidence>
<evidence type="ECO:0000256" key="2">
    <source>
        <dbReference type="ARBA" id="ARBA00022617"/>
    </source>
</evidence>
<dbReference type="AlphaFoldDB" id="A0A9J6GY67"/>
<dbReference type="GO" id="GO:0046872">
    <property type="term" value="F:metal ion binding"/>
    <property type="evidence" value="ECO:0007669"/>
    <property type="project" value="UniProtKB-KW"/>
</dbReference>
<dbReference type="OrthoDB" id="436496at2759"/>
<dbReference type="InterPro" id="IPR009050">
    <property type="entry name" value="Globin-like_sf"/>
</dbReference>
<evidence type="ECO:0000256" key="5">
    <source>
        <dbReference type="ARBA" id="ARBA00023004"/>
    </source>
</evidence>
<organism evidence="9 10">
    <name type="scientific">Haemaphysalis longicornis</name>
    <name type="common">Bush tick</name>
    <dbReference type="NCBI Taxonomy" id="44386"/>
    <lineage>
        <taxon>Eukaryota</taxon>
        <taxon>Metazoa</taxon>
        <taxon>Ecdysozoa</taxon>
        <taxon>Arthropoda</taxon>
        <taxon>Chelicerata</taxon>
        <taxon>Arachnida</taxon>
        <taxon>Acari</taxon>
        <taxon>Parasitiformes</taxon>
        <taxon>Ixodida</taxon>
        <taxon>Ixodoidea</taxon>
        <taxon>Ixodidae</taxon>
        <taxon>Haemaphysalinae</taxon>
        <taxon>Haemaphysalis</taxon>
    </lineage>
</organism>